<dbReference type="EMBL" id="UGMS01000001">
    <property type="protein sequence ID" value="STV82461.1"/>
    <property type="molecule type" value="Genomic_DNA"/>
</dbReference>
<accession>A0A7H4N7J8</accession>
<name>A0A7H4N7J8_9ENTR</name>
<dbReference type="Proteomes" id="UP000254863">
    <property type="component" value="Unassembled WGS sequence"/>
</dbReference>
<sequence length="66" mass="7378">MTLFTTLLVLIAERLFKLGEHWQLDHRLEVLFRRVKHYSLLTTLLMTVAAGGGRVYYSASAAGAAV</sequence>
<organism evidence="1 2">
    <name type="scientific">Klebsiella michiganensis</name>
    <dbReference type="NCBI Taxonomy" id="1134687"/>
    <lineage>
        <taxon>Bacteria</taxon>
        <taxon>Pseudomonadati</taxon>
        <taxon>Pseudomonadota</taxon>
        <taxon>Gammaproteobacteria</taxon>
        <taxon>Enterobacterales</taxon>
        <taxon>Enterobacteriaceae</taxon>
        <taxon>Klebsiella/Raoultella group</taxon>
        <taxon>Klebsiella</taxon>
    </lineage>
</organism>
<dbReference type="InterPro" id="IPR052966">
    <property type="entry name" value="Beta-lactamase_Reg"/>
</dbReference>
<evidence type="ECO:0000313" key="2">
    <source>
        <dbReference type="Proteomes" id="UP000254863"/>
    </source>
</evidence>
<dbReference type="PANTHER" id="PTHR38684:SF1">
    <property type="entry name" value="PROTEIN AMPE"/>
    <property type="match status" value="1"/>
</dbReference>
<dbReference type="InterPro" id="IPR031347">
    <property type="entry name" value="AmpE"/>
</dbReference>
<dbReference type="GO" id="GO:0046677">
    <property type="term" value="P:response to antibiotic"/>
    <property type="evidence" value="ECO:0007669"/>
    <property type="project" value="TreeGrafter"/>
</dbReference>
<dbReference type="PANTHER" id="PTHR38684">
    <property type="entry name" value="PROTEIN AMPE"/>
    <property type="match status" value="1"/>
</dbReference>
<evidence type="ECO:0000313" key="1">
    <source>
        <dbReference type="EMBL" id="STV82461.1"/>
    </source>
</evidence>
<dbReference type="Pfam" id="PF17113">
    <property type="entry name" value="AmpE"/>
    <property type="match status" value="1"/>
</dbReference>
<proteinExistence type="predicted"/>
<reference evidence="1 2" key="1">
    <citation type="submission" date="2018-06" db="EMBL/GenBank/DDBJ databases">
        <authorList>
            <consortium name="Pathogen Informatics"/>
            <person name="Doyle S."/>
        </authorList>
    </citation>
    <scope>NUCLEOTIDE SEQUENCE [LARGE SCALE GENOMIC DNA]</scope>
    <source>
        <strain evidence="1 2">NCTC11685</strain>
    </source>
</reference>
<gene>
    <name evidence="1" type="primary">ampE_3</name>
    <name evidence="1" type="ORF">NCTC11685_03043</name>
</gene>
<comment type="caution">
    <text evidence="1">The sequence shown here is derived from an EMBL/GenBank/DDBJ whole genome shotgun (WGS) entry which is preliminary data.</text>
</comment>
<protein>
    <submittedName>
        <fullName evidence="1">AmpE protein</fullName>
    </submittedName>
</protein>
<dbReference type="GO" id="GO:0005886">
    <property type="term" value="C:plasma membrane"/>
    <property type="evidence" value="ECO:0007669"/>
    <property type="project" value="TreeGrafter"/>
</dbReference>
<dbReference type="AlphaFoldDB" id="A0A7H4N7J8"/>